<accession>A0A6A6VPX7</accession>
<evidence type="ECO:0000313" key="3">
    <source>
        <dbReference type="Proteomes" id="UP000799437"/>
    </source>
</evidence>
<dbReference type="Pfam" id="PF18648">
    <property type="entry name" value="ADPRTs_Tse2"/>
    <property type="match status" value="1"/>
</dbReference>
<dbReference type="GeneID" id="54483285"/>
<gene>
    <name evidence="2" type="ORF">EJ05DRAFT_446385</name>
</gene>
<sequence>MAARLINIFRTVPRELFRVNNGPAITLREWRGQGYSYDVVTESGMVKPKALDAANYNAPNGASMRPDGDMHRRLIQNFKGSSIIVYSVPANTPLPPDLILVHEHTDHYSLQAATEMSLADLNQRITSFLGANARVMSREQWLQAYSQAAGPSSTPDGWYPANDGTNRQRYFQNGAWTDHYA</sequence>
<reference evidence="2" key="1">
    <citation type="journal article" date="2020" name="Stud. Mycol.">
        <title>101 Dothideomycetes genomes: a test case for predicting lifestyles and emergence of pathogens.</title>
        <authorList>
            <person name="Haridas S."/>
            <person name="Albert R."/>
            <person name="Binder M."/>
            <person name="Bloem J."/>
            <person name="Labutti K."/>
            <person name="Salamov A."/>
            <person name="Andreopoulos B."/>
            <person name="Baker S."/>
            <person name="Barry K."/>
            <person name="Bills G."/>
            <person name="Bluhm B."/>
            <person name="Cannon C."/>
            <person name="Castanera R."/>
            <person name="Culley D."/>
            <person name="Daum C."/>
            <person name="Ezra D."/>
            <person name="Gonzalez J."/>
            <person name="Henrissat B."/>
            <person name="Kuo A."/>
            <person name="Liang C."/>
            <person name="Lipzen A."/>
            <person name="Lutzoni F."/>
            <person name="Magnuson J."/>
            <person name="Mondo S."/>
            <person name="Nolan M."/>
            <person name="Ohm R."/>
            <person name="Pangilinan J."/>
            <person name="Park H.-J."/>
            <person name="Ramirez L."/>
            <person name="Alfaro M."/>
            <person name="Sun H."/>
            <person name="Tritt A."/>
            <person name="Yoshinaga Y."/>
            <person name="Zwiers L.-H."/>
            <person name="Turgeon B."/>
            <person name="Goodwin S."/>
            <person name="Spatafora J."/>
            <person name="Crous P."/>
            <person name="Grigoriev I."/>
        </authorList>
    </citation>
    <scope>NUCLEOTIDE SEQUENCE</scope>
    <source>
        <strain evidence="2">CBS 121739</strain>
    </source>
</reference>
<organism evidence="2 3">
    <name type="scientific">Pseudovirgaria hyperparasitica</name>
    <dbReference type="NCBI Taxonomy" id="470096"/>
    <lineage>
        <taxon>Eukaryota</taxon>
        <taxon>Fungi</taxon>
        <taxon>Dikarya</taxon>
        <taxon>Ascomycota</taxon>
        <taxon>Pezizomycotina</taxon>
        <taxon>Dothideomycetes</taxon>
        <taxon>Dothideomycetes incertae sedis</taxon>
        <taxon>Acrospermales</taxon>
        <taxon>Acrospermaceae</taxon>
        <taxon>Pseudovirgaria</taxon>
    </lineage>
</organism>
<proteinExistence type="predicted"/>
<feature type="domain" description="Tse2 ADP-ribosyltransferase toxin" evidence="1">
    <location>
        <begin position="14"/>
        <end position="141"/>
    </location>
</feature>
<dbReference type="Proteomes" id="UP000799437">
    <property type="component" value="Unassembled WGS sequence"/>
</dbReference>
<dbReference type="InterPro" id="IPR041018">
    <property type="entry name" value="ADPRTs_Tse2"/>
</dbReference>
<dbReference type="AlphaFoldDB" id="A0A6A6VPX7"/>
<protein>
    <recommendedName>
        <fullName evidence="1">Tse2 ADP-ribosyltransferase toxin domain-containing protein</fullName>
    </recommendedName>
</protein>
<keyword evidence="3" id="KW-1185">Reference proteome</keyword>
<dbReference type="RefSeq" id="XP_033595149.1">
    <property type="nucleotide sequence ID" value="XM_033742231.1"/>
</dbReference>
<evidence type="ECO:0000259" key="1">
    <source>
        <dbReference type="Pfam" id="PF18648"/>
    </source>
</evidence>
<name>A0A6A6VPX7_9PEZI</name>
<evidence type="ECO:0000313" key="2">
    <source>
        <dbReference type="EMBL" id="KAF2752698.1"/>
    </source>
</evidence>
<dbReference type="OrthoDB" id="10266325at2759"/>
<dbReference type="EMBL" id="ML996599">
    <property type="protein sequence ID" value="KAF2752698.1"/>
    <property type="molecule type" value="Genomic_DNA"/>
</dbReference>